<gene>
    <name evidence="4" type="ORF">RMAR00112_LOCUS13779</name>
</gene>
<sequence>MGGQWGFLVLPLMLSASIVGEIGAVEVKVDFYTSLYTNGQKSFDRVRFVNAHGNSATSSNAKRLMEYVMDELGVSFGRSANEAPLGATNFPHRIDRMKTDGAHKVKIVTCPKCDNLRKRFITKDRIVVDKASALKKLYKSESMIQRAVSTVPDYFTFFFNERAGYPEPKYYECFNEVLIKWRQFKRYPNETERSVVRRIGEICGRLCKAVSRKHPSVLVGGPSASSARPFLNDFERFRNTKEFVEQAQRSGCLDFFSEHVYNTGGAAQDANLDLLESYTYKRSTGPRKAPLKYLISESSSYEVQWFPKDKAAPPRGGRDFRIVTEAFKVLMSTLRVHDNVLKLVTFLTLDPNDRRNQGKHRYPWSLSEGGPHGKVKATPLLYFFELLRGVEGDFVYSSSDEPDVKVHAVANSDKGYILLQNMDTSRSYDVNIKLPFGVGKVEKVVERRIWLAERALAQADIAQNLRRAGQFMWRNTTLPTIPQSVPLKPEAMTILELTFSRPMAELRTVSRTRHYASDVKNRRGDSVEAPVKIGRWSRTTFLFDDLPGGMPDAVARVRVSHSRSIKMSPKPAVIINGIPVPDYDPGMSGPKPSFSRVTFGTFVIEIPLRTLKRRSPAEVTLDYSDAGGKISSVVIEVDECKGNVCCLMANSPGYEPCKFTAIDSDQSKTRPIPNSGQRLKDPSFEGEAAEWKFEGTARVATWQRFNGDQSLEIRAPLGRAKQWVFLKEKTLYRLRCVVKGELDMLVGTVGTVYAENLKDTDPIGGSPWRSQELDFWNEVRGSYQVTLVAKPRNAARVFVDSCTIYKSTEVPPFVGSENVQASR</sequence>
<protein>
    <submittedName>
        <fullName evidence="4">Uncharacterized protein</fullName>
    </submittedName>
</protein>
<dbReference type="Pfam" id="PF18206">
    <property type="entry name" value="Porphyrn_cat_1"/>
    <property type="match status" value="1"/>
</dbReference>
<dbReference type="Gene3D" id="2.60.120.260">
    <property type="entry name" value="Galactose-binding domain-like"/>
    <property type="match status" value="1"/>
</dbReference>
<feature type="chain" id="PRO_5030506247" evidence="1">
    <location>
        <begin position="25"/>
        <end position="823"/>
    </location>
</feature>
<proteinExistence type="predicted"/>
<dbReference type="SUPFAM" id="SSF51445">
    <property type="entry name" value="(Trans)glycosidases"/>
    <property type="match status" value="1"/>
</dbReference>
<keyword evidence="1" id="KW-0732">Signal</keyword>
<dbReference type="InterPro" id="IPR017853">
    <property type="entry name" value="GH"/>
</dbReference>
<organism evidence="4">
    <name type="scientific">Rhodosorus marinus</name>
    <dbReference type="NCBI Taxonomy" id="101924"/>
    <lineage>
        <taxon>Eukaryota</taxon>
        <taxon>Rhodophyta</taxon>
        <taxon>Stylonematophyceae</taxon>
        <taxon>Stylonematales</taxon>
        <taxon>Stylonemataceae</taxon>
        <taxon>Rhodosorus</taxon>
    </lineage>
</organism>
<name>A0A7S2ZNA9_9RHOD</name>
<evidence type="ECO:0000259" key="2">
    <source>
        <dbReference type="Pfam" id="PF18040"/>
    </source>
</evidence>
<evidence type="ECO:0000313" key="4">
    <source>
        <dbReference type="EMBL" id="CAE0045804.1"/>
    </source>
</evidence>
<feature type="signal peptide" evidence="1">
    <location>
        <begin position="1"/>
        <end position="24"/>
    </location>
</feature>
<dbReference type="InterPro" id="IPR040527">
    <property type="entry name" value="Beta-sand_Porphyrn"/>
</dbReference>
<reference evidence="4" key="1">
    <citation type="submission" date="2021-01" db="EMBL/GenBank/DDBJ databases">
        <authorList>
            <person name="Corre E."/>
            <person name="Pelletier E."/>
            <person name="Niang G."/>
            <person name="Scheremetjew M."/>
            <person name="Finn R."/>
            <person name="Kale V."/>
            <person name="Holt S."/>
            <person name="Cochrane G."/>
            <person name="Meng A."/>
            <person name="Brown T."/>
            <person name="Cohen L."/>
        </authorList>
    </citation>
    <scope>NUCLEOTIDE SEQUENCE</scope>
    <source>
        <strain evidence="4">CCMP 769</strain>
    </source>
</reference>
<dbReference type="AlphaFoldDB" id="A0A7S2ZNA9"/>
<dbReference type="InterPro" id="IPR041224">
    <property type="entry name" value="BPA_C"/>
</dbReference>
<dbReference type="Pfam" id="PF18040">
    <property type="entry name" value="BPA_C"/>
    <property type="match status" value="1"/>
</dbReference>
<dbReference type="Gene3D" id="3.20.20.80">
    <property type="entry name" value="Glycosidases"/>
    <property type="match status" value="1"/>
</dbReference>
<dbReference type="EMBL" id="HBHW01017836">
    <property type="protein sequence ID" value="CAE0045804.1"/>
    <property type="molecule type" value="Transcribed_RNA"/>
</dbReference>
<feature type="domain" description="Porphyranase beta-sandwich" evidence="3">
    <location>
        <begin position="403"/>
        <end position="520"/>
    </location>
</feature>
<feature type="domain" description="Beta-porphyranase A C-terminal" evidence="2">
    <location>
        <begin position="553"/>
        <end position="637"/>
    </location>
</feature>
<dbReference type="Gene3D" id="2.60.120.1200">
    <property type="match status" value="1"/>
</dbReference>
<accession>A0A7S2ZNA9</accession>
<evidence type="ECO:0000259" key="3">
    <source>
        <dbReference type="Pfam" id="PF18206"/>
    </source>
</evidence>
<evidence type="ECO:0000256" key="1">
    <source>
        <dbReference type="SAM" id="SignalP"/>
    </source>
</evidence>